<accession>A0A4R6ZFY5</accession>
<dbReference type="EMBL" id="SNZK01000017">
    <property type="protein sequence ID" value="TDR50834.1"/>
    <property type="molecule type" value="Genomic_DNA"/>
</dbReference>
<dbReference type="AlphaFoldDB" id="A0A4R6ZFY5"/>
<sequence>MARPVKNKKLTSPVVYGVWTLEKFADASPRSYGWWLENIYDYPEISKFSNWDKKKKERWAFDAVKANEWLIKKFVYKEV</sequence>
<organism evidence="1 2">
    <name type="scientific">Listeria rocourtiae</name>
    <dbReference type="NCBI Taxonomy" id="647910"/>
    <lineage>
        <taxon>Bacteria</taxon>
        <taxon>Bacillati</taxon>
        <taxon>Bacillota</taxon>
        <taxon>Bacilli</taxon>
        <taxon>Bacillales</taxon>
        <taxon>Listeriaceae</taxon>
        <taxon>Listeria</taxon>
    </lineage>
</organism>
<name>A0A4R6ZFY5_9LIST</name>
<proteinExistence type="predicted"/>
<protein>
    <submittedName>
        <fullName evidence="1">Uncharacterized protein</fullName>
    </submittedName>
</protein>
<dbReference type="RefSeq" id="WP_133621161.1">
    <property type="nucleotide sequence ID" value="NZ_SNZK01000017.1"/>
</dbReference>
<evidence type="ECO:0000313" key="1">
    <source>
        <dbReference type="EMBL" id="TDR50834.1"/>
    </source>
</evidence>
<dbReference type="STRING" id="1265846.PROCOU_05398"/>
<evidence type="ECO:0000313" key="2">
    <source>
        <dbReference type="Proteomes" id="UP000295558"/>
    </source>
</evidence>
<gene>
    <name evidence="1" type="ORF">DFP96_11746</name>
</gene>
<keyword evidence="2" id="KW-1185">Reference proteome</keyword>
<dbReference type="Proteomes" id="UP000295558">
    <property type="component" value="Unassembled WGS sequence"/>
</dbReference>
<comment type="caution">
    <text evidence="1">The sequence shown here is derived from an EMBL/GenBank/DDBJ whole genome shotgun (WGS) entry which is preliminary data.</text>
</comment>
<reference evidence="1 2" key="1">
    <citation type="submission" date="2019-03" db="EMBL/GenBank/DDBJ databases">
        <title>Genomic Encyclopedia of Type Strains, Phase III (KMG-III): the genomes of soil and plant-associated and newly described type strains.</title>
        <authorList>
            <person name="Whitman W."/>
        </authorList>
    </citation>
    <scope>NUCLEOTIDE SEQUENCE [LARGE SCALE GENOMIC DNA]</scope>
    <source>
        <strain evidence="1 2">CECT 7972</strain>
    </source>
</reference>
<dbReference type="OrthoDB" id="2361799at2"/>